<keyword evidence="5 7" id="KW-0238">DNA-binding</keyword>
<dbReference type="EMBL" id="CP035807">
    <property type="protein sequence ID" value="QEN04922.1"/>
    <property type="molecule type" value="Genomic_DNA"/>
</dbReference>
<gene>
    <name evidence="10" type="ORF">EW093_09450</name>
</gene>
<dbReference type="PRINTS" id="PR00106">
    <property type="entry name" value="DNAPOLB"/>
</dbReference>
<dbReference type="InterPro" id="IPR043502">
    <property type="entry name" value="DNA/RNA_pol_sf"/>
</dbReference>
<dbReference type="InterPro" id="IPR017964">
    <property type="entry name" value="DNA-dir_DNA_pol_B_CS"/>
</dbReference>
<dbReference type="AlphaFoldDB" id="A0A5C1QFE5"/>
<dbReference type="InterPro" id="IPR006134">
    <property type="entry name" value="DNA-dir_DNA_pol_B_multi_dom"/>
</dbReference>
<dbReference type="Gene3D" id="3.90.1600.10">
    <property type="entry name" value="Palm domain of DNA polymerase"/>
    <property type="match status" value="2"/>
</dbReference>
<dbReference type="GO" id="GO:0003887">
    <property type="term" value="F:DNA-directed DNA polymerase activity"/>
    <property type="evidence" value="ECO:0007669"/>
    <property type="project" value="UniProtKB-KW"/>
</dbReference>
<dbReference type="SMART" id="SM00486">
    <property type="entry name" value="POLBc"/>
    <property type="match status" value="1"/>
</dbReference>
<feature type="domain" description="DNA-directed DNA polymerase family B multifunctional" evidence="8">
    <location>
        <begin position="371"/>
        <end position="716"/>
    </location>
</feature>
<evidence type="ECO:0000256" key="2">
    <source>
        <dbReference type="ARBA" id="ARBA00022679"/>
    </source>
</evidence>
<dbReference type="Gene3D" id="1.10.287.690">
    <property type="entry name" value="Helix hairpin bin"/>
    <property type="match status" value="1"/>
</dbReference>
<evidence type="ECO:0000256" key="1">
    <source>
        <dbReference type="ARBA" id="ARBA00005755"/>
    </source>
</evidence>
<keyword evidence="3 7" id="KW-0548">Nucleotidyltransferase</keyword>
<keyword evidence="7" id="KW-0235">DNA replication</keyword>
<dbReference type="InterPro" id="IPR006133">
    <property type="entry name" value="DNA-dir_DNA_pol_B_exonuc"/>
</dbReference>
<dbReference type="SUPFAM" id="SSF56672">
    <property type="entry name" value="DNA/RNA polymerases"/>
    <property type="match status" value="1"/>
</dbReference>
<evidence type="ECO:0000313" key="11">
    <source>
        <dbReference type="Proteomes" id="UP000323824"/>
    </source>
</evidence>
<name>A0A5C1QFE5_9SPIO</name>
<dbReference type="Pfam" id="PF00136">
    <property type="entry name" value="DNA_pol_B"/>
    <property type="match status" value="1"/>
</dbReference>
<comment type="catalytic activity">
    <reaction evidence="6 7">
        <text>DNA(n) + a 2'-deoxyribonucleoside 5'-triphosphate = DNA(n+1) + diphosphate</text>
        <dbReference type="Rhea" id="RHEA:22508"/>
        <dbReference type="Rhea" id="RHEA-COMP:17339"/>
        <dbReference type="Rhea" id="RHEA-COMP:17340"/>
        <dbReference type="ChEBI" id="CHEBI:33019"/>
        <dbReference type="ChEBI" id="CHEBI:61560"/>
        <dbReference type="ChEBI" id="CHEBI:173112"/>
        <dbReference type="EC" id="2.7.7.7"/>
    </reaction>
</comment>
<dbReference type="Pfam" id="PF03104">
    <property type="entry name" value="DNA_pol_B_exo1"/>
    <property type="match status" value="1"/>
</dbReference>
<dbReference type="PANTHER" id="PTHR10322">
    <property type="entry name" value="DNA POLYMERASE CATALYTIC SUBUNIT"/>
    <property type="match status" value="1"/>
</dbReference>
<dbReference type="InterPro" id="IPR050240">
    <property type="entry name" value="DNA_pol_type-B"/>
</dbReference>
<dbReference type="GO" id="GO:0008296">
    <property type="term" value="F:3'-5'-DNA exonuclease activity"/>
    <property type="evidence" value="ECO:0007669"/>
    <property type="project" value="TreeGrafter"/>
</dbReference>
<dbReference type="Proteomes" id="UP000323824">
    <property type="component" value="Chromosome"/>
</dbReference>
<comment type="similarity">
    <text evidence="1 7">Belongs to the DNA polymerase type-B family.</text>
</comment>
<dbReference type="InterPro" id="IPR012337">
    <property type="entry name" value="RNaseH-like_sf"/>
</dbReference>
<evidence type="ECO:0000256" key="6">
    <source>
        <dbReference type="ARBA" id="ARBA00049244"/>
    </source>
</evidence>
<dbReference type="NCBIfam" id="NF004421">
    <property type="entry name" value="PRK05762.1-2"/>
    <property type="match status" value="1"/>
</dbReference>
<sequence length="767" mass="87890">MLGYILTRQRRNINGLTTLIYTGVGEEGSFTIIVDNSPSLFFIDRFTKLPKDVLYSQRKEVNLKSFNFLDVDALYFNNYNDLFNGKKILKDRGFNCYESDVLPEERYLMERFIYGSVQIDGLSTKKEDLFEFKNPRISKALYTPNFKILSFDIETGRDGTIYSIGLHGTSINGEIKEVLMRDSTKKNGEQDSYITYIEDEESLLRTFISRFKSYDPDIIIGWHVIGFDLDFIERRTNYFNIKFSIGRDNTPPTIRKNQNNNWNCFINGRVVIDGPPTLRGAFYTFDNYKLETVAKEVLGVGKDITGSGKVDEIERRFREDKKALAHYNLLDCTLVSDIFKKLDIIDLTHTRALTSGLTMDRVGLSVAAFDFLLLPLIHRKGFVAPDTKEDEGTPPGSGGLVFNSTPGFYDSIIVLDFKSLYPSLIRTFFIDPLSRILSTIDPVNTPVNIEFSRTQHILPLYIKDLMEKRASAKKDGNPHLAQSIKILMNSFYGVMGTPLSRFYNPDLSLGITGSGQWLLNLTREYLEKKGYLVIYGDTDSIFLQLKEVEKARYNSVAESITNDINSYISKYLEREFRVDSKLEIEYEKYFSKFFLPGLRGSKAGAKKRYAGLLNTANGEKLSFTGLEFVRSDWTELAKEFQYTLFSLIFQELEVDSFIKETINNLKSGKLDNKLVYKKKLTKPVSEYTKIIPPQVKAALKLGDEGKHIRDIEYVISVDGPTPLSMKTTNLDYDHYIDKQLKPIADSILPFIEKDFETVAFNKQPELF</sequence>
<dbReference type="Gene3D" id="1.10.132.60">
    <property type="entry name" value="DNA polymerase family B, C-terminal domain"/>
    <property type="match status" value="1"/>
</dbReference>
<evidence type="ECO:0000256" key="4">
    <source>
        <dbReference type="ARBA" id="ARBA00022932"/>
    </source>
</evidence>
<dbReference type="GO" id="GO:0045004">
    <property type="term" value="P:DNA replication proofreading"/>
    <property type="evidence" value="ECO:0007669"/>
    <property type="project" value="TreeGrafter"/>
</dbReference>
<keyword evidence="2 7" id="KW-0808">Transferase</keyword>
<reference evidence="10 11" key="1">
    <citation type="submission" date="2019-02" db="EMBL/GenBank/DDBJ databases">
        <authorList>
            <person name="Fomenkov A."/>
            <person name="Dubinina G."/>
            <person name="Grabovich M."/>
            <person name="Vincze T."/>
            <person name="Roberts R.J."/>
        </authorList>
    </citation>
    <scope>NUCLEOTIDE SEQUENCE [LARGE SCALE GENOMIC DNA]</scope>
    <source>
        <strain evidence="10 11">P</strain>
    </source>
</reference>
<evidence type="ECO:0000256" key="7">
    <source>
        <dbReference type="RuleBase" id="RU000442"/>
    </source>
</evidence>
<evidence type="ECO:0000256" key="5">
    <source>
        <dbReference type="ARBA" id="ARBA00023125"/>
    </source>
</evidence>
<dbReference type="Gene3D" id="3.30.420.10">
    <property type="entry name" value="Ribonuclease H-like superfamily/Ribonuclease H"/>
    <property type="match status" value="1"/>
</dbReference>
<dbReference type="PANTHER" id="PTHR10322:SF23">
    <property type="entry name" value="DNA POLYMERASE DELTA CATALYTIC SUBUNIT"/>
    <property type="match status" value="1"/>
</dbReference>
<reference evidence="10 11" key="2">
    <citation type="submission" date="2019-09" db="EMBL/GenBank/DDBJ databases">
        <title>Complete Genome Sequence and Methylome Analysis of free living Spirochaetas.</title>
        <authorList>
            <person name="Leshcheva N."/>
            <person name="Mikheeva N."/>
        </authorList>
    </citation>
    <scope>NUCLEOTIDE SEQUENCE [LARGE SCALE GENOMIC DNA]</scope>
    <source>
        <strain evidence="10 11">P</strain>
    </source>
</reference>
<evidence type="ECO:0000259" key="8">
    <source>
        <dbReference type="Pfam" id="PF00136"/>
    </source>
</evidence>
<dbReference type="PROSITE" id="PS00116">
    <property type="entry name" value="DNA_POLYMERASE_B"/>
    <property type="match status" value="1"/>
</dbReference>
<feature type="domain" description="DNA-directed DNA polymerase family B exonuclease" evidence="9">
    <location>
        <begin position="97"/>
        <end position="293"/>
    </location>
</feature>
<dbReference type="KEGG" id="sper:EW093_09450"/>
<dbReference type="InterPro" id="IPR036397">
    <property type="entry name" value="RNaseH_sf"/>
</dbReference>
<dbReference type="InterPro" id="IPR042087">
    <property type="entry name" value="DNA_pol_B_thumb"/>
</dbReference>
<evidence type="ECO:0000256" key="3">
    <source>
        <dbReference type="ARBA" id="ARBA00022695"/>
    </source>
</evidence>
<protein>
    <recommendedName>
        <fullName evidence="7">DNA polymerase</fullName>
        <ecNumber evidence="7">2.7.7.7</ecNumber>
    </recommendedName>
</protein>
<evidence type="ECO:0000313" key="10">
    <source>
        <dbReference type="EMBL" id="QEN04922.1"/>
    </source>
</evidence>
<organism evidence="10 11">
    <name type="scientific">Thiospirochaeta perfilievii</name>
    <dbReference type="NCBI Taxonomy" id="252967"/>
    <lineage>
        <taxon>Bacteria</taxon>
        <taxon>Pseudomonadati</taxon>
        <taxon>Spirochaetota</taxon>
        <taxon>Spirochaetia</taxon>
        <taxon>Spirochaetales</taxon>
        <taxon>Spirochaetaceae</taxon>
        <taxon>Thiospirochaeta</taxon>
    </lineage>
</organism>
<dbReference type="Gene3D" id="2.40.50.590">
    <property type="match status" value="1"/>
</dbReference>
<keyword evidence="4 7" id="KW-0239">DNA-directed DNA polymerase</keyword>
<dbReference type="RefSeq" id="WP_149568163.1">
    <property type="nucleotide sequence ID" value="NZ_CP035807.1"/>
</dbReference>
<dbReference type="GO" id="GO:0009432">
    <property type="term" value="P:SOS response"/>
    <property type="evidence" value="ECO:0007669"/>
    <property type="project" value="TreeGrafter"/>
</dbReference>
<accession>A0A5C1QFE5</accession>
<keyword evidence="11" id="KW-1185">Reference proteome</keyword>
<proteinExistence type="inferred from homology"/>
<dbReference type="GO" id="GO:0000166">
    <property type="term" value="F:nucleotide binding"/>
    <property type="evidence" value="ECO:0007669"/>
    <property type="project" value="InterPro"/>
</dbReference>
<dbReference type="OrthoDB" id="139066at2"/>
<dbReference type="SUPFAM" id="SSF53098">
    <property type="entry name" value="Ribonuclease H-like"/>
    <property type="match status" value="1"/>
</dbReference>
<dbReference type="InterPro" id="IPR006172">
    <property type="entry name" value="DNA-dir_DNA_pol_B"/>
</dbReference>
<dbReference type="GO" id="GO:0003677">
    <property type="term" value="F:DNA binding"/>
    <property type="evidence" value="ECO:0007669"/>
    <property type="project" value="UniProtKB-KW"/>
</dbReference>
<evidence type="ECO:0000259" key="9">
    <source>
        <dbReference type="Pfam" id="PF03104"/>
    </source>
</evidence>
<dbReference type="EC" id="2.7.7.7" evidence="7"/>
<dbReference type="InterPro" id="IPR023211">
    <property type="entry name" value="DNA_pol_palm_dom_sf"/>
</dbReference>